<reference evidence="1 2" key="1">
    <citation type="submission" date="2007-06" db="EMBL/GenBank/DDBJ databases">
        <authorList>
            <person name="Shimkets L."/>
            <person name="Ferriera S."/>
            <person name="Johnson J."/>
            <person name="Kravitz S."/>
            <person name="Beeson K."/>
            <person name="Sutton G."/>
            <person name="Rogers Y.-H."/>
            <person name="Friedman R."/>
            <person name="Frazier M."/>
            <person name="Venter J.C."/>
        </authorList>
    </citation>
    <scope>NUCLEOTIDE SEQUENCE [LARGE SCALE GENOMIC DNA]</scope>
    <source>
        <strain evidence="1 2">SIR-1</strain>
    </source>
</reference>
<evidence type="ECO:0000313" key="2">
    <source>
        <dbReference type="Proteomes" id="UP000005801"/>
    </source>
</evidence>
<accession>A6GF94</accession>
<comment type="caution">
    <text evidence="1">The sequence shown here is derived from an EMBL/GenBank/DDBJ whole genome shotgun (WGS) entry which is preliminary data.</text>
</comment>
<dbReference type="AlphaFoldDB" id="A6GF94"/>
<protein>
    <submittedName>
        <fullName evidence="1">Uncharacterized protein</fullName>
    </submittedName>
</protein>
<dbReference type="Proteomes" id="UP000005801">
    <property type="component" value="Unassembled WGS sequence"/>
</dbReference>
<organism evidence="1 2">
    <name type="scientific">Plesiocystis pacifica SIR-1</name>
    <dbReference type="NCBI Taxonomy" id="391625"/>
    <lineage>
        <taxon>Bacteria</taxon>
        <taxon>Pseudomonadati</taxon>
        <taxon>Myxococcota</taxon>
        <taxon>Polyangia</taxon>
        <taxon>Nannocystales</taxon>
        <taxon>Nannocystaceae</taxon>
        <taxon>Plesiocystis</taxon>
    </lineage>
</organism>
<evidence type="ECO:0000313" key="1">
    <source>
        <dbReference type="EMBL" id="EDM75435.1"/>
    </source>
</evidence>
<name>A6GF94_9BACT</name>
<gene>
    <name evidence="1" type="ORF">PPSIR1_14505</name>
</gene>
<dbReference type="EMBL" id="ABCS01000091">
    <property type="protein sequence ID" value="EDM75435.1"/>
    <property type="molecule type" value="Genomic_DNA"/>
</dbReference>
<proteinExistence type="predicted"/>
<keyword evidence="2" id="KW-1185">Reference proteome</keyword>
<sequence>MITPTTHLRVPLERLDQLRAEVHSGTDAGAIEANSVNATILDNARSARVQFTIFRGRDEAGLGSWGFDPDIDDASARELAYYLLRGQMQVYRGLVAAGLLLHLHVEWPTRELRAYQAALQRRRRELREAVRAAGGPSHVEPIDLVDLWILRHMTLFFGVGLDTLLDPFLAESLPIMERRIVTARHMLRQAEGWDAR</sequence>